<dbReference type="PROSITE" id="PS50943">
    <property type="entry name" value="HTH_CROC1"/>
    <property type="match status" value="1"/>
</dbReference>
<dbReference type="GO" id="GO:0003677">
    <property type="term" value="F:DNA binding"/>
    <property type="evidence" value="ECO:0007669"/>
    <property type="project" value="InterPro"/>
</dbReference>
<dbReference type="SUPFAM" id="SSF47413">
    <property type="entry name" value="lambda repressor-like DNA-binding domains"/>
    <property type="match status" value="1"/>
</dbReference>
<dbReference type="PANTHER" id="PTHR35010">
    <property type="entry name" value="BLL4672 PROTEIN-RELATED"/>
    <property type="match status" value="1"/>
</dbReference>
<evidence type="ECO:0000313" key="2">
    <source>
        <dbReference type="EMBL" id="KAA0024841.1"/>
    </source>
</evidence>
<dbReference type="Pfam" id="PF17765">
    <property type="entry name" value="MLTR_LBD"/>
    <property type="match status" value="1"/>
</dbReference>
<comment type="caution">
    <text evidence="2">The sequence shown here is derived from an EMBL/GenBank/DDBJ whole genome shotgun (WGS) entry which is preliminary data.</text>
</comment>
<protein>
    <submittedName>
        <fullName evidence="2">Helix-turn-helix domain-containing protein</fullName>
    </submittedName>
</protein>
<dbReference type="Gene3D" id="1.10.260.40">
    <property type="entry name" value="lambda repressor-like DNA-binding domains"/>
    <property type="match status" value="1"/>
</dbReference>
<reference evidence="2 3" key="1">
    <citation type="submission" date="2019-07" db="EMBL/GenBank/DDBJ databases">
        <title>Rhodococcus cavernicolus sp. nov., isolated from a cave.</title>
        <authorList>
            <person name="Lee S.D."/>
        </authorList>
    </citation>
    <scope>NUCLEOTIDE SEQUENCE [LARGE SCALE GENOMIC DNA]</scope>
    <source>
        <strain evidence="2 3">C1-24</strain>
    </source>
</reference>
<dbReference type="PANTHER" id="PTHR35010:SF2">
    <property type="entry name" value="BLL4672 PROTEIN"/>
    <property type="match status" value="1"/>
</dbReference>
<dbReference type="SMART" id="SM00530">
    <property type="entry name" value="HTH_XRE"/>
    <property type="match status" value="1"/>
</dbReference>
<dbReference type="InterPro" id="IPR041413">
    <property type="entry name" value="MLTR_LBD"/>
</dbReference>
<dbReference type="Proteomes" id="UP000322244">
    <property type="component" value="Unassembled WGS sequence"/>
</dbReference>
<name>A0A5A7SKT9_9NOCA</name>
<feature type="domain" description="HTH cro/C1-type" evidence="1">
    <location>
        <begin position="31"/>
        <end position="83"/>
    </location>
</feature>
<dbReference type="InterPro" id="IPR010982">
    <property type="entry name" value="Lambda_DNA-bd_dom_sf"/>
</dbReference>
<proteinExistence type="predicted"/>
<dbReference type="InterPro" id="IPR001387">
    <property type="entry name" value="Cro/C1-type_HTH"/>
</dbReference>
<dbReference type="Pfam" id="PF13560">
    <property type="entry name" value="HTH_31"/>
    <property type="match status" value="1"/>
</dbReference>
<dbReference type="Gene3D" id="3.30.450.180">
    <property type="match status" value="1"/>
</dbReference>
<accession>A0A5A7SKT9</accession>
<sequence length="286" mass="32371">MPETSELAEFLRSRRARLTPEDVGLRPSLGLRRVPGLRREELAAAAGVSVDYYTRLEQGRASGASEAVLDAIARVLQLDPSERKHLGRLTKPVRPKRLPPQRVRPGLQRVLDSMTDVPAFVLGRRMNVLAWNRLACAMITDFAELEPWQANMPRLVFLHDESRSLYPDWDAVSRETVGYLRWDAGRYPDDPDLAALIGELSIKSDDFRRLWSEHDVLEKTFGKKSMSHPIMGDVEFGYETFTMPGDPDQTLCIYTVEAGSTSESALRLLSSWQADPLPENSRDLHR</sequence>
<dbReference type="AlphaFoldDB" id="A0A5A7SKT9"/>
<dbReference type="RefSeq" id="WP_149428616.1">
    <property type="nucleotide sequence ID" value="NZ_VLNY01000001.1"/>
</dbReference>
<dbReference type="CDD" id="cd00093">
    <property type="entry name" value="HTH_XRE"/>
    <property type="match status" value="1"/>
</dbReference>
<keyword evidence="3" id="KW-1185">Reference proteome</keyword>
<dbReference type="OrthoDB" id="3608749at2"/>
<gene>
    <name evidence="2" type="ORF">FOY51_02615</name>
</gene>
<organism evidence="2 3">
    <name type="scientific">Antrihabitans cavernicola</name>
    <dbReference type="NCBI Taxonomy" id="2495913"/>
    <lineage>
        <taxon>Bacteria</taxon>
        <taxon>Bacillati</taxon>
        <taxon>Actinomycetota</taxon>
        <taxon>Actinomycetes</taxon>
        <taxon>Mycobacteriales</taxon>
        <taxon>Nocardiaceae</taxon>
        <taxon>Antrihabitans</taxon>
    </lineage>
</organism>
<evidence type="ECO:0000313" key="3">
    <source>
        <dbReference type="Proteomes" id="UP000322244"/>
    </source>
</evidence>
<dbReference type="EMBL" id="VLNY01000001">
    <property type="protein sequence ID" value="KAA0024841.1"/>
    <property type="molecule type" value="Genomic_DNA"/>
</dbReference>
<evidence type="ECO:0000259" key="1">
    <source>
        <dbReference type="PROSITE" id="PS50943"/>
    </source>
</evidence>